<dbReference type="PANTHER" id="PTHR42701">
    <property type="entry name" value="IMIDAZOLE GLYCEROL PHOSPHATE SYNTHASE SUBUNIT HISH"/>
    <property type="match status" value="1"/>
</dbReference>
<keyword evidence="5 10" id="KW-0315">Glutamine amidotransferase</keyword>
<keyword evidence="4 10" id="KW-0378">Hydrolase</keyword>
<dbReference type="InterPro" id="IPR010139">
    <property type="entry name" value="Imidazole-glycPsynth_HisH"/>
</dbReference>
<dbReference type="GO" id="GO:0004359">
    <property type="term" value="F:glutaminase activity"/>
    <property type="evidence" value="ECO:0007669"/>
    <property type="project" value="UniProtKB-EC"/>
</dbReference>
<keyword evidence="14" id="KW-1185">Reference proteome</keyword>
<keyword evidence="7 10" id="KW-0456">Lyase</keyword>
<sequence>MVAIIKYNAGNIASVKNAVERLGFDCVITDDINKIQNANKVIFPGVGEAKSAMNHLTNNGLSGCIKSLLQPTLGICLGLQLLCQYSEEGDTECLKIFETSVKKFPADDIVPHMGWNNISINTEPLFKGLNKDDAVYFLHSYYAGICEQTIATCNYILPFSAAMRKDNFYATQFHPEKSGDVGELILKNFLEL</sequence>
<evidence type="ECO:0000259" key="12">
    <source>
        <dbReference type="Pfam" id="PF00117"/>
    </source>
</evidence>
<dbReference type="Pfam" id="PF00117">
    <property type="entry name" value="GATase"/>
    <property type="match status" value="1"/>
</dbReference>
<dbReference type="InterPro" id="IPR029062">
    <property type="entry name" value="Class_I_gatase-like"/>
</dbReference>
<feature type="domain" description="Glutamine amidotransferase" evidence="12">
    <location>
        <begin position="12"/>
        <end position="190"/>
    </location>
</feature>
<evidence type="ECO:0000256" key="4">
    <source>
        <dbReference type="ARBA" id="ARBA00022801"/>
    </source>
</evidence>
<dbReference type="OrthoDB" id="9807137at2"/>
<dbReference type="SUPFAM" id="SSF52317">
    <property type="entry name" value="Class I glutamine amidotransferase-like"/>
    <property type="match status" value="1"/>
</dbReference>
<evidence type="ECO:0000256" key="9">
    <source>
        <dbReference type="ARBA" id="ARBA00049534"/>
    </source>
</evidence>
<keyword evidence="13" id="KW-0328">Glycosyltransferase</keyword>
<protein>
    <recommendedName>
        <fullName evidence="10">Imidazole glycerol phosphate synthase subunit HisH</fullName>
        <ecNumber evidence="10">4.3.2.10</ecNumber>
    </recommendedName>
    <alternativeName>
        <fullName evidence="10">IGP synthase glutaminase subunit</fullName>
        <ecNumber evidence="10">3.5.1.2</ecNumber>
    </alternativeName>
    <alternativeName>
        <fullName evidence="10">IGP synthase subunit HisH</fullName>
    </alternativeName>
    <alternativeName>
        <fullName evidence="10">ImGP synthase subunit HisH</fullName>
        <shortName evidence="10">IGPS subunit HisH</shortName>
    </alternativeName>
</protein>
<comment type="pathway">
    <text evidence="1 10">Amino-acid biosynthesis; L-histidine biosynthesis; L-histidine from 5-phospho-alpha-D-ribose 1-diphosphate: step 5/9.</text>
</comment>
<comment type="subunit">
    <text evidence="2 10">Heterodimer of HisH and HisF.</text>
</comment>
<comment type="catalytic activity">
    <reaction evidence="9 10">
        <text>L-glutamine + H2O = L-glutamate + NH4(+)</text>
        <dbReference type="Rhea" id="RHEA:15889"/>
        <dbReference type="ChEBI" id="CHEBI:15377"/>
        <dbReference type="ChEBI" id="CHEBI:28938"/>
        <dbReference type="ChEBI" id="CHEBI:29985"/>
        <dbReference type="ChEBI" id="CHEBI:58359"/>
        <dbReference type="EC" id="3.5.1.2"/>
    </reaction>
</comment>
<dbReference type="STRING" id="1562970.ING2E5B_0809"/>
<name>A0A098BZH4_9BACT</name>
<dbReference type="PATRIC" id="fig|1562970.3.peg.805"/>
<dbReference type="Proteomes" id="UP000032417">
    <property type="component" value="Chromosome 1"/>
</dbReference>
<evidence type="ECO:0000256" key="7">
    <source>
        <dbReference type="ARBA" id="ARBA00023239"/>
    </source>
</evidence>
<dbReference type="CDD" id="cd01748">
    <property type="entry name" value="GATase1_IGP_Synthase"/>
    <property type="match status" value="1"/>
</dbReference>
<evidence type="ECO:0000256" key="2">
    <source>
        <dbReference type="ARBA" id="ARBA00011152"/>
    </source>
</evidence>
<dbReference type="PANTHER" id="PTHR42701:SF1">
    <property type="entry name" value="IMIDAZOLE GLYCEROL PHOSPHATE SYNTHASE SUBUNIT HISH"/>
    <property type="match status" value="1"/>
</dbReference>
<reference evidence="13 14" key="1">
    <citation type="submission" date="2014-08" db="EMBL/GenBank/DDBJ databases">
        <authorList>
            <person name="Wibberg D."/>
        </authorList>
    </citation>
    <scope>NUCLEOTIDE SEQUENCE [LARGE SCALE GENOMIC DNA]</scope>
    <source>
        <strain evidence="14">ING2-E5B</strain>
    </source>
</reference>
<dbReference type="KEGG" id="pbt:ING2E5B_0809"/>
<dbReference type="PROSITE" id="PS51273">
    <property type="entry name" value="GATASE_TYPE_1"/>
    <property type="match status" value="1"/>
</dbReference>
<evidence type="ECO:0000256" key="1">
    <source>
        <dbReference type="ARBA" id="ARBA00005091"/>
    </source>
</evidence>
<evidence type="ECO:0000256" key="11">
    <source>
        <dbReference type="PIRSR" id="PIRSR000495-1"/>
    </source>
</evidence>
<keyword evidence="3 10" id="KW-0028">Amino-acid biosynthesis</keyword>
<dbReference type="GO" id="GO:0005737">
    <property type="term" value="C:cytoplasm"/>
    <property type="evidence" value="ECO:0007669"/>
    <property type="project" value="UniProtKB-SubCell"/>
</dbReference>
<dbReference type="GO" id="GO:0000107">
    <property type="term" value="F:imidazoleglycerol-phosphate synthase activity"/>
    <property type="evidence" value="ECO:0007669"/>
    <property type="project" value="UniProtKB-UniRule"/>
</dbReference>
<evidence type="ECO:0000256" key="8">
    <source>
        <dbReference type="ARBA" id="ARBA00047838"/>
    </source>
</evidence>
<dbReference type="UniPathway" id="UPA00031">
    <property type="reaction ID" value="UER00010"/>
</dbReference>
<gene>
    <name evidence="10 13" type="primary">hisH</name>
    <name evidence="13" type="ORF">ING2E5B_0809</name>
</gene>
<feature type="active site" evidence="10 11">
    <location>
        <position position="174"/>
    </location>
</feature>
<comment type="catalytic activity">
    <reaction evidence="8 10">
        <text>5-[(5-phospho-1-deoxy-D-ribulos-1-ylimino)methylamino]-1-(5-phospho-beta-D-ribosyl)imidazole-4-carboxamide + L-glutamine = D-erythro-1-(imidazol-4-yl)glycerol 3-phosphate + 5-amino-1-(5-phospho-beta-D-ribosyl)imidazole-4-carboxamide + L-glutamate + H(+)</text>
        <dbReference type="Rhea" id="RHEA:24793"/>
        <dbReference type="ChEBI" id="CHEBI:15378"/>
        <dbReference type="ChEBI" id="CHEBI:29985"/>
        <dbReference type="ChEBI" id="CHEBI:58278"/>
        <dbReference type="ChEBI" id="CHEBI:58359"/>
        <dbReference type="ChEBI" id="CHEBI:58475"/>
        <dbReference type="ChEBI" id="CHEBI:58525"/>
        <dbReference type="EC" id="4.3.2.10"/>
    </reaction>
</comment>
<proteinExistence type="inferred from homology"/>
<evidence type="ECO:0000256" key="5">
    <source>
        <dbReference type="ARBA" id="ARBA00022962"/>
    </source>
</evidence>
<dbReference type="NCBIfam" id="TIGR01855">
    <property type="entry name" value="IMP_synth_hisH"/>
    <property type="match status" value="1"/>
</dbReference>
<keyword evidence="13" id="KW-0808">Transferase</keyword>
<dbReference type="GO" id="GO:0000105">
    <property type="term" value="P:L-histidine biosynthetic process"/>
    <property type="evidence" value="ECO:0007669"/>
    <property type="project" value="UniProtKB-UniRule"/>
</dbReference>
<dbReference type="EC" id="3.5.1.2" evidence="10"/>
<feature type="active site" description="Nucleophile" evidence="10 11">
    <location>
        <position position="76"/>
    </location>
</feature>
<dbReference type="Gene3D" id="3.40.50.880">
    <property type="match status" value="1"/>
</dbReference>
<evidence type="ECO:0000313" key="13">
    <source>
        <dbReference type="EMBL" id="CEA15573.1"/>
    </source>
</evidence>
<evidence type="ECO:0000256" key="10">
    <source>
        <dbReference type="HAMAP-Rule" id="MF_00278"/>
    </source>
</evidence>
<dbReference type="GO" id="GO:0016829">
    <property type="term" value="F:lyase activity"/>
    <property type="evidence" value="ECO:0007669"/>
    <property type="project" value="UniProtKB-KW"/>
</dbReference>
<dbReference type="InterPro" id="IPR017926">
    <property type="entry name" value="GATASE"/>
</dbReference>
<comment type="subcellular location">
    <subcellularLocation>
        <location evidence="10">Cytoplasm</location>
    </subcellularLocation>
</comment>
<dbReference type="EMBL" id="LN515532">
    <property type="protein sequence ID" value="CEA15573.1"/>
    <property type="molecule type" value="Genomic_DNA"/>
</dbReference>
<evidence type="ECO:0000256" key="3">
    <source>
        <dbReference type="ARBA" id="ARBA00022605"/>
    </source>
</evidence>
<accession>A0A098BZH4</accession>
<comment type="function">
    <text evidence="10">IGPS catalyzes the conversion of PRFAR and glutamine to IGP, AICAR and glutamate. The HisH subunit catalyzes the hydrolysis of glutamine to glutamate and ammonia as part of the synthesis of IGP and AICAR. The resulting ammonia molecule is channeled to the active site of HisF.</text>
</comment>
<dbReference type="EC" id="4.3.2.10" evidence="10"/>
<keyword evidence="6 10" id="KW-0368">Histidine biosynthesis</keyword>
<evidence type="ECO:0000256" key="6">
    <source>
        <dbReference type="ARBA" id="ARBA00023102"/>
    </source>
</evidence>
<feature type="active site" evidence="10 11">
    <location>
        <position position="176"/>
    </location>
</feature>
<dbReference type="HOGENOM" id="CLU_071837_0_0_10"/>
<dbReference type="HAMAP" id="MF_00278">
    <property type="entry name" value="HisH"/>
    <property type="match status" value="1"/>
</dbReference>
<organism evidence="13 14">
    <name type="scientific">Fermentimonas caenicola</name>
    <dbReference type="NCBI Taxonomy" id="1562970"/>
    <lineage>
        <taxon>Bacteria</taxon>
        <taxon>Pseudomonadati</taxon>
        <taxon>Bacteroidota</taxon>
        <taxon>Bacteroidia</taxon>
        <taxon>Bacteroidales</taxon>
        <taxon>Dysgonomonadaceae</taxon>
        <taxon>Fermentimonas</taxon>
    </lineage>
</organism>
<dbReference type="AlphaFoldDB" id="A0A098BZH4"/>
<dbReference type="PIRSF" id="PIRSF000495">
    <property type="entry name" value="Amidotransf_hisH"/>
    <property type="match status" value="1"/>
</dbReference>
<evidence type="ECO:0000313" key="14">
    <source>
        <dbReference type="Proteomes" id="UP000032417"/>
    </source>
</evidence>
<keyword evidence="10" id="KW-0963">Cytoplasm</keyword>